<evidence type="ECO:0000313" key="2">
    <source>
        <dbReference type="EMBL" id="SIQ42275.1"/>
    </source>
</evidence>
<organism evidence="2 3">
    <name type="scientific">Alkalispirochaeta americana</name>
    <dbReference type="NCBI Taxonomy" id="159291"/>
    <lineage>
        <taxon>Bacteria</taxon>
        <taxon>Pseudomonadati</taxon>
        <taxon>Spirochaetota</taxon>
        <taxon>Spirochaetia</taxon>
        <taxon>Spirochaetales</taxon>
        <taxon>Spirochaetaceae</taxon>
        <taxon>Alkalispirochaeta</taxon>
    </lineage>
</organism>
<name>A0A1N6SME7_9SPIO</name>
<proteinExistence type="predicted"/>
<protein>
    <submittedName>
        <fullName evidence="2">Lysophospholipase, alpha-beta hydrolase superfamily</fullName>
    </submittedName>
</protein>
<dbReference type="Proteomes" id="UP000186400">
    <property type="component" value="Unassembled WGS sequence"/>
</dbReference>
<dbReference type="EMBL" id="FTMS01000008">
    <property type="protein sequence ID" value="SIQ42275.1"/>
    <property type="molecule type" value="Genomic_DNA"/>
</dbReference>
<dbReference type="PANTHER" id="PTHR11614">
    <property type="entry name" value="PHOSPHOLIPASE-RELATED"/>
    <property type="match status" value="1"/>
</dbReference>
<reference evidence="2 3" key="1">
    <citation type="submission" date="2017-01" db="EMBL/GenBank/DDBJ databases">
        <authorList>
            <person name="Mah S.A."/>
            <person name="Swanson W.J."/>
            <person name="Moy G.W."/>
            <person name="Vacquier V.D."/>
        </authorList>
    </citation>
    <scope>NUCLEOTIDE SEQUENCE [LARGE SCALE GENOMIC DNA]</scope>
    <source>
        <strain evidence="2 3">ASpG1</strain>
    </source>
</reference>
<dbReference type="Pfam" id="PF12146">
    <property type="entry name" value="Hydrolase_4"/>
    <property type="match status" value="1"/>
</dbReference>
<dbReference type="Gene3D" id="3.40.50.1820">
    <property type="entry name" value="alpha/beta hydrolase"/>
    <property type="match status" value="1"/>
</dbReference>
<dbReference type="GO" id="GO:0016787">
    <property type="term" value="F:hydrolase activity"/>
    <property type="evidence" value="ECO:0007669"/>
    <property type="project" value="UniProtKB-KW"/>
</dbReference>
<evidence type="ECO:0000313" key="3">
    <source>
        <dbReference type="Proteomes" id="UP000186400"/>
    </source>
</evidence>
<dbReference type="InterPro" id="IPR029058">
    <property type="entry name" value="AB_hydrolase_fold"/>
</dbReference>
<dbReference type="AlphaFoldDB" id="A0A1N6SME7"/>
<dbReference type="InterPro" id="IPR051044">
    <property type="entry name" value="MAG_DAG_Lipase"/>
</dbReference>
<keyword evidence="3" id="KW-1185">Reference proteome</keyword>
<sequence length="358" mass="40895">MQDFMRFSWQVWGTIMRVCDHRSELARKLNPYDKAVYTELQQKKHQGLSATVPEDPHWKRYRRSCALPQRGLAYSFSWNFCDTSLAVHLFESPGKGEIRGTLFLLHGYLNHTGSGAELIRFLAGEGYRVFSLDLPGHGLSQGPLHDIDDFSRYSDLFVQFSLWLKRNWPAPYFFIGHSTGCSGFIDACLASGNAGMVSGQPSWHIFRRYILLAPLVRSAQWDLSYLGFDLLGGFVETCMGGKVPNLLGSPPTRDRTIKERHKKDPLRGKETSLSWVEALRSWDSRNRSYPAKDNLSPLVFQGTGDSVVDWKYNLKFLKEKLPEVRIKTYPGALHGLHYEARSIRKQLFADIRDELTGL</sequence>
<accession>A0A1N6SME7</accession>
<keyword evidence="2" id="KW-0378">Hydrolase</keyword>
<evidence type="ECO:0000259" key="1">
    <source>
        <dbReference type="Pfam" id="PF12146"/>
    </source>
</evidence>
<feature type="domain" description="Serine aminopeptidase S33" evidence="1">
    <location>
        <begin position="97"/>
        <end position="340"/>
    </location>
</feature>
<gene>
    <name evidence="2" type="ORF">SAMN05920897_108139</name>
</gene>
<dbReference type="STRING" id="159291.SAMN05920897_108139"/>
<dbReference type="InterPro" id="IPR022742">
    <property type="entry name" value="Hydrolase_4"/>
</dbReference>
<dbReference type="SUPFAM" id="SSF53474">
    <property type="entry name" value="alpha/beta-Hydrolases"/>
    <property type="match status" value="1"/>
</dbReference>